<dbReference type="PIRSF" id="PIRSF010260">
    <property type="entry name" value="UCP010260"/>
    <property type="match status" value="1"/>
</dbReference>
<name>A0AAE3YGS2_9MICC</name>
<comment type="caution">
    <text evidence="2">The sequence shown here is derived from an EMBL/GenBank/DDBJ whole genome shotgun (WGS) entry which is preliminary data.</text>
</comment>
<dbReference type="EMBL" id="JAVDUI010000001">
    <property type="protein sequence ID" value="MDR6891511.1"/>
    <property type="molecule type" value="Genomic_DNA"/>
</dbReference>
<evidence type="ECO:0000259" key="1">
    <source>
        <dbReference type="Pfam" id="PF09348"/>
    </source>
</evidence>
<proteinExistence type="predicted"/>
<dbReference type="RefSeq" id="WP_309849382.1">
    <property type="nucleotide sequence ID" value="NZ_BAAAIU010000024.1"/>
</dbReference>
<evidence type="ECO:0000313" key="3">
    <source>
        <dbReference type="Proteomes" id="UP001247307"/>
    </source>
</evidence>
<dbReference type="InterPro" id="IPR018960">
    <property type="entry name" value="DUF1990"/>
</dbReference>
<protein>
    <submittedName>
        <fullName evidence="2">Uncharacterized protein (UPF0548 family)</fullName>
    </submittedName>
</protein>
<dbReference type="Proteomes" id="UP001247307">
    <property type="component" value="Unassembled WGS sequence"/>
</dbReference>
<dbReference type="AlphaFoldDB" id="A0AAE3YGS2"/>
<dbReference type="PANTHER" id="PTHR34202:SF1">
    <property type="entry name" value="UPF0548 PROTEIN"/>
    <property type="match status" value="1"/>
</dbReference>
<dbReference type="InterPro" id="IPR014457">
    <property type="entry name" value="UCP010260"/>
</dbReference>
<evidence type="ECO:0000313" key="2">
    <source>
        <dbReference type="EMBL" id="MDR6891511.1"/>
    </source>
</evidence>
<sequence>MMTTTQPPWDTLEESRYAGRGQERFERVARALLEWRLHEAAGVRVRPGPDGEAVLRFRLFPVPAPVRILESVGLGASVARLVYEALPGHPEEGRESFTVRLDEDGAVWFDIAARSRPARWYSRWGRPAARAVQLLITRRYLRAATRV</sequence>
<keyword evidence="3" id="KW-1185">Reference proteome</keyword>
<feature type="domain" description="DUF1990" evidence="1">
    <location>
        <begin position="8"/>
        <end position="143"/>
    </location>
</feature>
<gene>
    <name evidence="2" type="ORF">J2S35_000451</name>
</gene>
<dbReference type="PANTHER" id="PTHR34202">
    <property type="entry name" value="UPF0548 PROTEIN"/>
    <property type="match status" value="1"/>
</dbReference>
<dbReference type="Pfam" id="PF09348">
    <property type="entry name" value="DUF1990"/>
    <property type="match status" value="1"/>
</dbReference>
<reference evidence="2" key="1">
    <citation type="submission" date="2023-07" db="EMBL/GenBank/DDBJ databases">
        <title>Sequencing the genomes of 1000 actinobacteria strains.</title>
        <authorList>
            <person name="Klenk H.-P."/>
        </authorList>
    </citation>
    <scope>NUCLEOTIDE SEQUENCE</scope>
    <source>
        <strain evidence="2">DSM 13988</strain>
    </source>
</reference>
<organism evidence="2 3">
    <name type="scientific">Falsarthrobacter nasiphocae</name>
    <dbReference type="NCBI Taxonomy" id="189863"/>
    <lineage>
        <taxon>Bacteria</taxon>
        <taxon>Bacillati</taxon>
        <taxon>Actinomycetota</taxon>
        <taxon>Actinomycetes</taxon>
        <taxon>Micrococcales</taxon>
        <taxon>Micrococcaceae</taxon>
        <taxon>Falsarthrobacter</taxon>
    </lineage>
</organism>
<accession>A0AAE3YGS2</accession>